<evidence type="ECO:0000256" key="1">
    <source>
        <dbReference type="SAM" id="MobiDB-lite"/>
    </source>
</evidence>
<reference evidence="2" key="1">
    <citation type="submission" date="2001-02" db="EMBL/GenBank/DDBJ databases">
        <authorList>
            <person name="Schulte U."/>
            <person name="Aign V."/>
            <person name="Hoheisel J."/>
            <person name="Brandt P."/>
            <person name="Fartmann B."/>
            <person name="Holland R."/>
            <person name="Nyakatura G."/>
            <person name="Mewes H.W."/>
            <person name="Mannhaupt G."/>
        </authorList>
    </citation>
    <scope>NUCLEOTIDE SEQUENCE</scope>
</reference>
<gene>
    <name evidence="2" type="primary">B11N2.020</name>
</gene>
<feature type="compositionally biased region" description="Basic and acidic residues" evidence="1">
    <location>
        <begin position="92"/>
        <end position="101"/>
    </location>
</feature>
<sequence>MLPDGDALLWRSSLVLASGRSDDSSAHFPTHTRHPQASLIQEQVGTGAVVIVVHSNDHVTPARSWSAPVRHWPVPAPPFMAFWSPKAPRAKHVVDHPKGGDGEAGIPSEPSWRDVGTVPATEPSQRQRAAGEQPAGAEDNSQESTQDSTRPSDRVQIEMSGPNRVKRIVPEG</sequence>
<name>Q96U97_NEUCS</name>
<protein>
    <submittedName>
        <fullName evidence="2">Uncharacterized protein B11N2.020</fullName>
    </submittedName>
</protein>
<dbReference type="AlphaFoldDB" id="Q96U97"/>
<dbReference type="HOGENOM" id="CLU_1835692_0_0_1"/>
<reference evidence="2" key="2">
    <citation type="submission" date="2001-11" db="EMBL/GenBank/DDBJ databases">
        <authorList>
            <person name="German Neurospora genome project"/>
        </authorList>
    </citation>
    <scope>NUCLEOTIDE SEQUENCE</scope>
</reference>
<dbReference type="OrthoDB" id="10316066at2759"/>
<accession>Q96U97</accession>
<proteinExistence type="predicted"/>
<evidence type="ECO:0000313" key="2">
    <source>
        <dbReference type="EMBL" id="CAD11396.1"/>
    </source>
</evidence>
<organism evidence="2">
    <name type="scientific">Neurospora crassa</name>
    <dbReference type="NCBI Taxonomy" id="5141"/>
    <lineage>
        <taxon>Eukaryota</taxon>
        <taxon>Fungi</taxon>
        <taxon>Dikarya</taxon>
        <taxon>Ascomycota</taxon>
        <taxon>Pezizomycotina</taxon>
        <taxon>Sordariomycetes</taxon>
        <taxon>Sordariomycetidae</taxon>
        <taxon>Sordariales</taxon>
        <taxon>Sordariaceae</taxon>
        <taxon>Neurospora</taxon>
    </lineage>
</organism>
<dbReference type="VEuPathDB" id="FungiDB:NCU03644"/>
<feature type="region of interest" description="Disordered" evidence="1">
    <location>
        <begin position="89"/>
        <end position="172"/>
    </location>
</feature>
<dbReference type="EMBL" id="AL513444">
    <property type="protein sequence ID" value="CAD11396.1"/>
    <property type="molecule type" value="Genomic_DNA"/>
</dbReference>